<comment type="caution">
    <text evidence="2">The sequence shown here is derived from an EMBL/GenBank/DDBJ whole genome shotgun (WGS) entry which is preliminary data.</text>
</comment>
<evidence type="ECO:0000313" key="3">
    <source>
        <dbReference type="Proteomes" id="UP000036834"/>
    </source>
</evidence>
<dbReference type="AlphaFoldDB" id="A0A0K9YY34"/>
<dbReference type="OrthoDB" id="9902510at2"/>
<dbReference type="PATRIC" id="fig|54915.3.peg.6178"/>
<dbReference type="RefSeq" id="WP_049737138.1">
    <property type="nucleotide sequence ID" value="NZ_BJON01000008.1"/>
</dbReference>
<protein>
    <submittedName>
        <fullName evidence="2">Uncharacterized protein</fullName>
    </submittedName>
</protein>
<sequence>MKMTIDFLELITTGVVGNFQGGESKEEVVNRIGEPEVYTPERKSYPTYIIYGDLEFRLRKNRVETIIITLNDETLNIPSSIKMRNFPERNLIKVDFIKGLLTENDVSWEQDSIMSDQFQENYISEKGVHFVFDLEESGVLTKIGINYK</sequence>
<reference evidence="1 4" key="3">
    <citation type="submission" date="2019-06" db="EMBL/GenBank/DDBJ databases">
        <title>Whole genome shotgun sequence of Brevibacillus reuszeri NBRC 15719.</title>
        <authorList>
            <person name="Hosoyama A."/>
            <person name="Uohara A."/>
            <person name="Ohji S."/>
            <person name="Ichikawa N."/>
        </authorList>
    </citation>
    <scope>NUCLEOTIDE SEQUENCE [LARGE SCALE GENOMIC DNA]</scope>
    <source>
        <strain evidence="1 4">NBRC 15719</strain>
    </source>
</reference>
<keyword evidence="4" id="KW-1185">Reference proteome</keyword>
<evidence type="ECO:0000313" key="1">
    <source>
        <dbReference type="EMBL" id="GED68509.1"/>
    </source>
</evidence>
<accession>A0A0K9YY34</accession>
<reference evidence="3" key="1">
    <citation type="submission" date="2015-07" db="EMBL/GenBank/DDBJ databases">
        <title>Genome sequencing project for genomic taxonomy and phylogenomics of Bacillus-like bacteria.</title>
        <authorList>
            <person name="Liu B."/>
            <person name="Wang J."/>
            <person name="Zhu Y."/>
            <person name="Liu G."/>
            <person name="Chen Q."/>
            <person name="Chen Z."/>
            <person name="Lan J."/>
            <person name="Che J."/>
            <person name="Ge C."/>
            <person name="Shi H."/>
            <person name="Pan Z."/>
            <person name="Liu X."/>
        </authorList>
    </citation>
    <scope>NUCLEOTIDE SEQUENCE [LARGE SCALE GENOMIC DNA]</scope>
    <source>
        <strain evidence="3">DSM 9887</strain>
    </source>
</reference>
<name>A0A0K9YY34_9BACL</name>
<dbReference type="STRING" id="54915.ADS79_04015"/>
<dbReference type="Proteomes" id="UP000036834">
    <property type="component" value="Unassembled WGS sequence"/>
</dbReference>
<evidence type="ECO:0000313" key="2">
    <source>
        <dbReference type="EMBL" id="KNB73150.1"/>
    </source>
</evidence>
<organism evidence="2 3">
    <name type="scientific">Brevibacillus reuszeri</name>
    <dbReference type="NCBI Taxonomy" id="54915"/>
    <lineage>
        <taxon>Bacteria</taxon>
        <taxon>Bacillati</taxon>
        <taxon>Bacillota</taxon>
        <taxon>Bacilli</taxon>
        <taxon>Bacillales</taxon>
        <taxon>Paenibacillaceae</taxon>
        <taxon>Brevibacillus</taxon>
    </lineage>
</organism>
<dbReference type="Proteomes" id="UP000319578">
    <property type="component" value="Unassembled WGS sequence"/>
</dbReference>
<evidence type="ECO:0000313" key="4">
    <source>
        <dbReference type="Proteomes" id="UP000319578"/>
    </source>
</evidence>
<gene>
    <name evidence="2" type="ORF">ADS79_04015</name>
    <name evidence="1" type="ORF">BRE01_22110</name>
</gene>
<reference evidence="2" key="2">
    <citation type="submission" date="2015-07" db="EMBL/GenBank/DDBJ databases">
        <title>MeaNS - Measles Nucleotide Surveillance Program.</title>
        <authorList>
            <person name="Tran T."/>
            <person name="Druce J."/>
        </authorList>
    </citation>
    <scope>NUCLEOTIDE SEQUENCE</scope>
    <source>
        <strain evidence="2">DSM 9887</strain>
    </source>
</reference>
<dbReference type="EMBL" id="LGIQ01000005">
    <property type="protein sequence ID" value="KNB73150.1"/>
    <property type="molecule type" value="Genomic_DNA"/>
</dbReference>
<dbReference type="EMBL" id="BJON01000008">
    <property type="protein sequence ID" value="GED68509.1"/>
    <property type="molecule type" value="Genomic_DNA"/>
</dbReference>
<proteinExistence type="predicted"/>